<evidence type="ECO:0000313" key="3">
    <source>
        <dbReference type="EMBL" id="KAJ7209178.1"/>
    </source>
</evidence>
<evidence type="ECO:0000256" key="2">
    <source>
        <dbReference type="SAM" id="Phobius"/>
    </source>
</evidence>
<keyword evidence="2" id="KW-0472">Membrane</keyword>
<organism evidence="3 4">
    <name type="scientific">Mycena pura</name>
    <dbReference type="NCBI Taxonomy" id="153505"/>
    <lineage>
        <taxon>Eukaryota</taxon>
        <taxon>Fungi</taxon>
        <taxon>Dikarya</taxon>
        <taxon>Basidiomycota</taxon>
        <taxon>Agaricomycotina</taxon>
        <taxon>Agaricomycetes</taxon>
        <taxon>Agaricomycetidae</taxon>
        <taxon>Agaricales</taxon>
        <taxon>Marasmiineae</taxon>
        <taxon>Mycenaceae</taxon>
        <taxon>Mycena</taxon>
    </lineage>
</organism>
<feature type="region of interest" description="Disordered" evidence="1">
    <location>
        <begin position="581"/>
        <end position="601"/>
    </location>
</feature>
<keyword evidence="4" id="KW-1185">Reference proteome</keyword>
<evidence type="ECO:0000256" key="1">
    <source>
        <dbReference type="SAM" id="MobiDB-lite"/>
    </source>
</evidence>
<proteinExistence type="predicted"/>
<keyword evidence="2" id="KW-1133">Transmembrane helix</keyword>
<dbReference type="Proteomes" id="UP001219525">
    <property type="component" value="Unassembled WGS sequence"/>
</dbReference>
<feature type="compositionally biased region" description="Low complexity" evidence="1">
    <location>
        <begin position="116"/>
        <end position="130"/>
    </location>
</feature>
<feature type="region of interest" description="Disordered" evidence="1">
    <location>
        <begin position="167"/>
        <end position="291"/>
    </location>
</feature>
<feature type="region of interest" description="Disordered" evidence="1">
    <location>
        <begin position="101"/>
        <end position="130"/>
    </location>
</feature>
<keyword evidence="2" id="KW-0812">Transmembrane</keyword>
<feature type="compositionally biased region" description="Low complexity" evidence="1">
    <location>
        <begin position="199"/>
        <end position="241"/>
    </location>
</feature>
<feature type="region of interest" description="Disordered" evidence="1">
    <location>
        <begin position="300"/>
        <end position="319"/>
    </location>
</feature>
<comment type="caution">
    <text evidence="3">The sequence shown here is derived from an EMBL/GenBank/DDBJ whole genome shotgun (WGS) entry which is preliminary data.</text>
</comment>
<protein>
    <submittedName>
        <fullName evidence="3">Uncharacterized protein</fullName>
    </submittedName>
</protein>
<gene>
    <name evidence="3" type="ORF">GGX14DRAFT_566356</name>
</gene>
<reference evidence="3" key="1">
    <citation type="submission" date="2023-03" db="EMBL/GenBank/DDBJ databases">
        <title>Massive genome expansion in bonnet fungi (Mycena s.s.) driven by repeated elements and novel gene families across ecological guilds.</title>
        <authorList>
            <consortium name="Lawrence Berkeley National Laboratory"/>
            <person name="Harder C.B."/>
            <person name="Miyauchi S."/>
            <person name="Viragh M."/>
            <person name="Kuo A."/>
            <person name="Thoen E."/>
            <person name="Andreopoulos B."/>
            <person name="Lu D."/>
            <person name="Skrede I."/>
            <person name="Drula E."/>
            <person name="Henrissat B."/>
            <person name="Morin E."/>
            <person name="Kohler A."/>
            <person name="Barry K."/>
            <person name="LaButti K."/>
            <person name="Morin E."/>
            <person name="Salamov A."/>
            <person name="Lipzen A."/>
            <person name="Mereny Z."/>
            <person name="Hegedus B."/>
            <person name="Baldrian P."/>
            <person name="Stursova M."/>
            <person name="Weitz H."/>
            <person name="Taylor A."/>
            <person name="Grigoriev I.V."/>
            <person name="Nagy L.G."/>
            <person name="Martin F."/>
            <person name="Kauserud H."/>
        </authorList>
    </citation>
    <scope>NUCLEOTIDE SEQUENCE</scope>
    <source>
        <strain evidence="3">9144</strain>
    </source>
</reference>
<dbReference type="AlphaFoldDB" id="A0AAD6YGU8"/>
<feature type="region of interest" description="Disordered" evidence="1">
    <location>
        <begin position="633"/>
        <end position="665"/>
    </location>
</feature>
<name>A0AAD6YGU8_9AGAR</name>
<feature type="region of interest" description="Disordered" evidence="1">
    <location>
        <begin position="691"/>
        <end position="714"/>
    </location>
</feature>
<feature type="compositionally biased region" description="Polar residues" evidence="1">
    <location>
        <begin position="242"/>
        <end position="280"/>
    </location>
</feature>
<feature type="transmembrane region" description="Helical" evidence="2">
    <location>
        <begin position="440"/>
        <end position="464"/>
    </location>
</feature>
<feature type="compositionally biased region" description="Low complexity" evidence="1">
    <location>
        <begin position="588"/>
        <end position="599"/>
    </location>
</feature>
<dbReference type="EMBL" id="JARJCW010000031">
    <property type="protein sequence ID" value="KAJ7209178.1"/>
    <property type="molecule type" value="Genomic_DNA"/>
</dbReference>
<feature type="compositionally biased region" description="Polar residues" evidence="1">
    <location>
        <begin position="695"/>
        <end position="714"/>
    </location>
</feature>
<feature type="compositionally biased region" description="Low complexity" evidence="1">
    <location>
        <begin position="167"/>
        <end position="189"/>
    </location>
</feature>
<evidence type="ECO:0000313" key="4">
    <source>
        <dbReference type="Proteomes" id="UP001219525"/>
    </source>
</evidence>
<accession>A0AAD6YGU8</accession>
<feature type="compositionally biased region" description="Low complexity" evidence="1">
    <location>
        <begin position="281"/>
        <end position="291"/>
    </location>
</feature>
<sequence length="714" mass="73114">MRALWAPATRASEQVHDEQRWCPPAGSARDRPREERYIKITVSRFLVAMLLTASPVSSVGLACDMSPMSFELKTKFPPPLFLSSNSLIDLRWHAAARGRRDDFSGQSWKRHRQRQSSPASSGSDAASTGSTASASSILASSLSASDTASLSVTSSTAFISTISDTISSSVPTTTTTTTVTDTPTSTTSTDDPDPPSSVVPPTTTTSVIASTSPPLSATTDSDTDSPSTTTSTSDTGTASPPLSATTTESDSDSPPASTVNITTGSASDVSSSVPTATIVPSSSVSDGVSFSDTTSISASISTSSADAPSSSSVLSALPPSPSHSSIQLSSIAPAAAGSIKTPVFSFPSITLEDNFASPAAPIQAPTELPLPPTPTTVLDVTSTAVSTYIGVAAVAGSPSGAGSLFTTTRVYTSHGSVYTSVSTGVLGTGRPVPHDFAHNAGAIVGVALGGVVLLILVVLGVFCARHRFRSRARREFLRFGAGAARAAPRRGRGASRAPIDGDSVYSLVSDGGDDHGDASRSLLHAESGMRETRTSQGPWGSAQPFRDAETPDLLSMHDVIWTPTPPSSLSIPALLPVADDGPRRASDLSMPSRSSLLNPPLVPSPSTVTVALPAAPPQPEWPGLRSAITHSVLVPLPPGAGTEPTPSITASDPDPPPSPAPTEGLLRPSLTVLQSHSSRTFDDHVDYSRLIGAQRTGSGKTVDTASSKAGSSGQ</sequence>